<evidence type="ECO:0000256" key="1">
    <source>
        <dbReference type="ARBA" id="ARBA00004141"/>
    </source>
</evidence>
<evidence type="ECO:0000256" key="5">
    <source>
        <dbReference type="ARBA" id="ARBA00022737"/>
    </source>
</evidence>
<comment type="similarity">
    <text evidence="2">Belongs to the mitochondrial carrier (TC 2.A.29) family.</text>
</comment>
<dbReference type="PANTHER" id="PTHR45667">
    <property type="entry name" value="S-ADENOSYLMETHIONINE MITOCHONDRIAL CARRIER PROTEIN"/>
    <property type="match status" value="1"/>
</dbReference>
<dbReference type="SUPFAM" id="SSF103506">
    <property type="entry name" value="Mitochondrial carrier"/>
    <property type="match status" value="1"/>
</dbReference>
<keyword evidence="5" id="KW-0677">Repeat</keyword>
<gene>
    <name evidence="8" type="ORF">PanWU01x14_290670</name>
</gene>
<accession>A0A2P5AXM4</accession>
<dbReference type="GO" id="GO:0016020">
    <property type="term" value="C:membrane"/>
    <property type="evidence" value="ECO:0007669"/>
    <property type="project" value="UniProtKB-SubCell"/>
</dbReference>
<dbReference type="Gene3D" id="1.50.40.10">
    <property type="entry name" value="Mitochondrial carrier domain"/>
    <property type="match status" value="1"/>
</dbReference>
<dbReference type="InterPro" id="IPR023395">
    <property type="entry name" value="MCP_dom_sf"/>
</dbReference>
<dbReference type="EMBL" id="JXTB01000418">
    <property type="protein sequence ID" value="PON41310.1"/>
    <property type="molecule type" value="Genomic_DNA"/>
</dbReference>
<keyword evidence="4" id="KW-0812">Transmembrane</keyword>
<evidence type="ECO:0000313" key="8">
    <source>
        <dbReference type="EMBL" id="PON41310.1"/>
    </source>
</evidence>
<evidence type="ECO:0000256" key="3">
    <source>
        <dbReference type="ARBA" id="ARBA00022448"/>
    </source>
</evidence>
<keyword evidence="3" id="KW-0813">Transport</keyword>
<comment type="caution">
    <text evidence="8">The sequence shown here is derived from an EMBL/GenBank/DDBJ whole genome shotgun (WGS) entry which is preliminary data.</text>
</comment>
<evidence type="ECO:0000256" key="2">
    <source>
        <dbReference type="ARBA" id="ARBA00006375"/>
    </source>
</evidence>
<dbReference type="Proteomes" id="UP000237105">
    <property type="component" value="Unassembled WGS sequence"/>
</dbReference>
<dbReference type="OrthoDB" id="1745330at2759"/>
<name>A0A2P5AXM4_PARAD</name>
<dbReference type="InterPro" id="IPR018108">
    <property type="entry name" value="MCP_transmembrane"/>
</dbReference>
<sequence>MGVGINLLESGYCAIAATFVCPLDVIKTRLQVHGVPSGHKGSIITTSLEKNNKDRRFEGVVSRSFTNNSSLASKLGGAIAATFVCPLDVIKTRLQVHGVPSGHKGSIITTSLEKHNKDRRFEGVVSRSFTNNSSLASKLGGEFFGLFRKTFY</sequence>
<dbReference type="STRING" id="3476.A0A2P5AXM4"/>
<protein>
    <submittedName>
        <fullName evidence="8">Mitochondrial carrier domain containing protein</fullName>
    </submittedName>
</protein>
<dbReference type="AlphaFoldDB" id="A0A2P5AXM4"/>
<reference evidence="9" key="1">
    <citation type="submission" date="2016-06" db="EMBL/GenBank/DDBJ databases">
        <title>Parallel loss of symbiosis genes in relatives of nitrogen-fixing non-legume Parasponia.</title>
        <authorList>
            <person name="Van Velzen R."/>
            <person name="Holmer R."/>
            <person name="Bu F."/>
            <person name="Rutten L."/>
            <person name="Van Zeijl A."/>
            <person name="Liu W."/>
            <person name="Santuari L."/>
            <person name="Cao Q."/>
            <person name="Sharma T."/>
            <person name="Shen D."/>
            <person name="Roswanjaya Y."/>
            <person name="Wardhani T."/>
            <person name="Kalhor M.S."/>
            <person name="Jansen J."/>
            <person name="Van den Hoogen J."/>
            <person name="Gungor B."/>
            <person name="Hartog M."/>
            <person name="Hontelez J."/>
            <person name="Verver J."/>
            <person name="Yang W.-C."/>
            <person name="Schijlen E."/>
            <person name="Repin R."/>
            <person name="Schilthuizen M."/>
            <person name="Schranz E."/>
            <person name="Heidstra R."/>
            <person name="Miyata K."/>
            <person name="Fedorova E."/>
            <person name="Kohlen W."/>
            <person name="Bisseling T."/>
            <person name="Smit S."/>
            <person name="Geurts R."/>
        </authorList>
    </citation>
    <scope>NUCLEOTIDE SEQUENCE [LARGE SCALE GENOMIC DNA]</scope>
    <source>
        <strain evidence="9">cv. WU1-14</strain>
    </source>
</reference>
<comment type="subcellular location">
    <subcellularLocation>
        <location evidence="1">Membrane</location>
        <topology evidence="1">Multi-pass membrane protein</topology>
    </subcellularLocation>
</comment>
<keyword evidence="7" id="KW-0472">Membrane</keyword>
<evidence type="ECO:0000256" key="4">
    <source>
        <dbReference type="ARBA" id="ARBA00022692"/>
    </source>
</evidence>
<evidence type="ECO:0000256" key="7">
    <source>
        <dbReference type="ARBA" id="ARBA00023136"/>
    </source>
</evidence>
<evidence type="ECO:0000256" key="6">
    <source>
        <dbReference type="ARBA" id="ARBA00022989"/>
    </source>
</evidence>
<evidence type="ECO:0000313" key="9">
    <source>
        <dbReference type="Proteomes" id="UP000237105"/>
    </source>
</evidence>
<dbReference type="Pfam" id="PF00153">
    <property type="entry name" value="Mito_carr"/>
    <property type="match status" value="2"/>
</dbReference>
<proteinExistence type="inferred from homology"/>
<keyword evidence="9" id="KW-1185">Reference proteome</keyword>
<organism evidence="8 9">
    <name type="scientific">Parasponia andersonii</name>
    <name type="common">Sponia andersonii</name>
    <dbReference type="NCBI Taxonomy" id="3476"/>
    <lineage>
        <taxon>Eukaryota</taxon>
        <taxon>Viridiplantae</taxon>
        <taxon>Streptophyta</taxon>
        <taxon>Embryophyta</taxon>
        <taxon>Tracheophyta</taxon>
        <taxon>Spermatophyta</taxon>
        <taxon>Magnoliopsida</taxon>
        <taxon>eudicotyledons</taxon>
        <taxon>Gunneridae</taxon>
        <taxon>Pentapetalae</taxon>
        <taxon>rosids</taxon>
        <taxon>fabids</taxon>
        <taxon>Rosales</taxon>
        <taxon>Cannabaceae</taxon>
        <taxon>Parasponia</taxon>
    </lineage>
</organism>
<keyword evidence="6" id="KW-1133">Transmembrane helix</keyword>